<name>A0A0M2UPA1_9BACT</name>
<evidence type="ECO:0008006" key="3">
    <source>
        <dbReference type="Google" id="ProtNLM"/>
    </source>
</evidence>
<keyword evidence="2" id="KW-1185">Reference proteome</keyword>
<dbReference type="EMBL" id="LAQJ01000307">
    <property type="protein sequence ID" value="KKO17958.1"/>
    <property type="molecule type" value="Genomic_DNA"/>
</dbReference>
<organism evidence="1 2">
    <name type="scientific">Candidatus Brocadia fulgida</name>
    <dbReference type="NCBI Taxonomy" id="380242"/>
    <lineage>
        <taxon>Bacteria</taxon>
        <taxon>Pseudomonadati</taxon>
        <taxon>Planctomycetota</taxon>
        <taxon>Candidatus Brocadiia</taxon>
        <taxon>Candidatus Brocadiales</taxon>
        <taxon>Candidatus Brocadiaceae</taxon>
        <taxon>Candidatus Brocadia</taxon>
    </lineage>
</organism>
<dbReference type="GO" id="GO:0030246">
    <property type="term" value="F:carbohydrate binding"/>
    <property type="evidence" value="ECO:0007669"/>
    <property type="project" value="InterPro"/>
</dbReference>
<evidence type="ECO:0000313" key="1">
    <source>
        <dbReference type="EMBL" id="KKO17958.1"/>
    </source>
</evidence>
<dbReference type="SUPFAM" id="SSF49452">
    <property type="entry name" value="Starch-binding domain-like"/>
    <property type="match status" value="1"/>
</dbReference>
<dbReference type="AlphaFoldDB" id="A0A0M2UPA1"/>
<reference evidence="1 2" key="1">
    <citation type="journal article" date="2013" name="BMC Microbiol.">
        <title>Identification of the type II cytochrome c maturation pathway in anammox bacteria by comparative genomics.</title>
        <authorList>
            <person name="Ferousi C."/>
            <person name="Speth D.R."/>
            <person name="Reimann J."/>
            <person name="Op den Camp H.J."/>
            <person name="Allen J.W."/>
            <person name="Keltjens J.T."/>
            <person name="Jetten M.S."/>
        </authorList>
    </citation>
    <scope>NUCLEOTIDE SEQUENCE [LARGE SCALE GENOMIC DNA]</scope>
    <source>
        <strain evidence="1">RU1</strain>
    </source>
</reference>
<accession>A0A0M2UPA1</accession>
<gene>
    <name evidence="1" type="ORF">BROFUL_03356</name>
</gene>
<dbReference type="Gene3D" id="2.60.40.1120">
    <property type="entry name" value="Carboxypeptidase-like, regulatory domain"/>
    <property type="match status" value="1"/>
</dbReference>
<proteinExistence type="predicted"/>
<protein>
    <recommendedName>
        <fullName evidence="3">Cna protein B-type domain protein</fullName>
    </recommendedName>
</protein>
<comment type="caution">
    <text evidence="1">The sequence shown here is derived from an EMBL/GenBank/DDBJ whole genome shotgun (WGS) entry which is preliminary data.</text>
</comment>
<sequence length="128" mass="13494">MKSRYVFFVGGGVVLCLLLSMTVAISKAYAIPGTVSGTVRDDFEKDGYETSDPPLSPNPALRPSMRLLIGSNVIAGPVNRTPEGMYTFAALPGNYTVEASCSGFVTQTQPVTIISGGGTTKNFGLQRP</sequence>
<dbReference type="InterPro" id="IPR013784">
    <property type="entry name" value="Carb-bd-like_fold"/>
</dbReference>
<evidence type="ECO:0000313" key="2">
    <source>
        <dbReference type="Proteomes" id="UP000034954"/>
    </source>
</evidence>
<dbReference type="Proteomes" id="UP000034954">
    <property type="component" value="Unassembled WGS sequence"/>
</dbReference>